<accession>A0A238JAD2</accession>
<evidence type="ECO:0000313" key="3">
    <source>
        <dbReference type="Proteomes" id="UP000225972"/>
    </source>
</evidence>
<keyword evidence="1" id="KW-0472">Membrane</keyword>
<proteinExistence type="predicted"/>
<keyword evidence="1" id="KW-1133">Transmembrane helix</keyword>
<reference evidence="3" key="1">
    <citation type="submission" date="2017-05" db="EMBL/GenBank/DDBJ databases">
        <authorList>
            <person name="Rodrigo-Torres L."/>
            <person name="Arahal R. D."/>
            <person name="Lucena T."/>
        </authorList>
    </citation>
    <scope>NUCLEOTIDE SEQUENCE [LARGE SCALE GENOMIC DNA]</scope>
    <source>
        <strain evidence="3">CECT 8649</strain>
    </source>
</reference>
<dbReference type="Proteomes" id="UP000225972">
    <property type="component" value="Unassembled WGS sequence"/>
</dbReference>
<sequence>MRAECLRDGGWGEVSLLTSVRPHPPRDFCRALAYAKGKAAVQDHLMYKFLAGMIFMAALAAFVTKPGPDAAEAELKSQLMTAISTQKLGEQDGLNAAALLACRLDPNSCYDLLRSGIDLTYEDRYLYAKLDLDGFERQASCYGLYTKFYCPGGLQKQ</sequence>
<organism evidence="2 3">
    <name type="scientific">Pelagimonas phthalicica</name>
    <dbReference type="NCBI Taxonomy" id="1037362"/>
    <lineage>
        <taxon>Bacteria</taxon>
        <taxon>Pseudomonadati</taxon>
        <taxon>Pseudomonadota</taxon>
        <taxon>Alphaproteobacteria</taxon>
        <taxon>Rhodobacterales</taxon>
        <taxon>Roseobacteraceae</taxon>
        <taxon>Pelagimonas</taxon>
    </lineage>
</organism>
<feature type="transmembrane region" description="Helical" evidence="1">
    <location>
        <begin position="45"/>
        <end position="63"/>
    </location>
</feature>
<evidence type="ECO:0000313" key="2">
    <source>
        <dbReference type="EMBL" id="SMX27365.1"/>
    </source>
</evidence>
<dbReference type="EMBL" id="FXXP01000001">
    <property type="protein sequence ID" value="SMX27365.1"/>
    <property type="molecule type" value="Genomic_DNA"/>
</dbReference>
<name>A0A238JAD2_9RHOB</name>
<evidence type="ECO:0000256" key="1">
    <source>
        <dbReference type="SAM" id="Phobius"/>
    </source>
</evidence>
<gene>
    <name evidence="2" type="ORF">TRP8649_01470</name>
</gene>
<keyword evidence="3" id="KW-1185">Reference proteome</keyword>
<dbReference type="AlphaFoldDB" id="A0A238JAD2"/>
<protein>
    <submittedName>
        <fullName evidence="2">Uncharacterized protein</fullName>
    </submittedName>
</protein>
<keyword evidence="1" id="KW-0812">Transmembrane</keyword>